<dbReference type="InterPro" id="IPR000640">
    <property type="entry name" value="EFG_V-like"/>
</dbReference>
<comment type="caution">
    <text evidence="6">The sequence shown here is derived from an EMBL/GenBank/DDBJ whole genome shotgun (WGS) entry which is preliminary data.</text>
</comment>
<dbReference type="GO" id="GO:0003924">
    <property type="term" value="F:GTPase activity"/>
    <property type="evidence" value="ECO:0007669"/>
    <property type="project" value="InterPro"/>
</dbReference>
<dbReference type="InterPro" id="IPR014721">
    <property type="entry name" value="Ribsml_uS5_D2-typ_fold_subgr"/>
</dbReference>
<feature type="domain" description="Tr-type G" evidence="5">
    <location>
        <begin position="1"/>
        <end position="235"/>
    </location>
</feature>
<dbReference type="PANTHER" id="PTHR43261:SF1">
    <property type="entry name" value="RIBOSOME-RELEASING FACTOR 2, MITOCHONDRIAL"/>
    <property type="match status" value="1"/>
</dbReference>
<dbReference type="Pfam" id="PF00009">
    <property type="entry name" value="GTP_EFTU"/>
    <property type="match status" value="1"/>
</dbReference>
<evidence type="ECO:0000313" key="7">
    <source>
        <dbReference type="Proteomes" id="UP001145072"/>
    </source>
</evidence>
<dbReference type="Pfam" id="PF00679">
    <property type="entry name" value="EFG_C"/>
    <property type="match status" value="1"/>
</dbReference>
<dbReference type="Gene3D" id="3.30.70.240">
    <property type="match status" value="1"/>
</dbReference>
<dbReference type="PROSITE" id="PS51722">
    <property type="entry name" value="G_TR_2"/>
    <property type="match status" value="1"/>
</dbReference>
<evidence type="ECO:0000256" key="4">
    <source>
        <dbReference type="ARBA" id="ARBA00023251"/>
    </source>
</evidence>
<keyword evidence="7" id="KW-1185">Reference proteome</keyword>
<sequence>MLYKTIGLVAHVDAGKTTFSEQLLYHAKVIKERGRVDHKDTFLDDHTIEKERGITVFSGQATFTYNQSTYYVLDTPGHVDFSPEMERSIQVMDYAIIIISGVEGIEGHTETVWQLLRKHQVPTFFFINKTDRVGADVNRVMEEIRLHLSNKVMDLSGLSQEGEMGDSLIESLAERDEQLLEAYLTNGYDQQLWLQTLKNKIKKNELFPCGYGAAIQDEGIQEFFTVLDQLTESAYSDKDVFAGRVYKVRYEDNGNRVTFIKALRGKLSIREQVNYGNEAQRKLEKVTQMRVYNGHAYENVGYVEAGQLFAVTGLSLAQVGDGLGAISDKTTYDMIPTLKSKVIFDNGIHVKEVLQIFNILDAEDPSLHVEWDDYFQDIHIRVMGVIQLEVLAKIVMERFKIDVSFGEPKILYKETIEAPVNGYGHYEPLKHYAEVHLLIEPAERNSGLLFENKCHPNDLSIGQQNLVHQHLLERQHHGLLTGSPITDIKVTLLTGRAHNKHTSGGDFREATYRALRQGLEKVRNIVLEPFYAFKIKVETDHIGRVMSDIQQAHGTFESPEVIGNYSVITGRAPVATWMHYSTELASFTHGKGTIQLRFIGYEYCHNQEETIQLKSYDKDADPKYTSTSIFCSKGKGYKVPWYKAEEHMHCTINLTK</sequence>
<keyword evidence="1" id="KW-0547">Nucleotide-binding</keyword>
<accession>A0A9X3WLD4</accession>
<dbReference type="Gene3D" id="3.40.50.300">
    <property type="entry name" value="P-loop containing nucleotide triphosphate hydrolases"/>
    <property type="match status" value="1"/>
</dbReference>
<dbReference type="SUPFAM" id="SSF52540">
    <property type="entry name" value="P-loop containing nucleoside triphosphate hydrolases"/>
    <property type="match status" value="1"/>
</dbReference>
<gene>
    <name evidence="6" type="ORF">NC661_10195</name>
</gene>
<dbReference type="NCBIfam" id="TIGR00231">
    <property type="entry name" value="small_GTP"/>
    <property type="match status" value="1"/>
</dbReference>
<protein>
    <submittedName>
        <fullName evidence="6">TetM/TetW/TetO/TetS family tetracycline resistance ribosomal protection protein</fullName>
    </submittedName>
</protein>
<dbReference type="InterPro" id="IPR000795">
    <property type="entry name" value="T_Tr_GTP-bd_dom"/>
</dbReference>
<dbReference type="InterPro" id="IPR020568">
    <property type="entry name" value="Ribosomal_Su5_D2-typ_SF"/>
</dbReference>
<evidence type="ECO:0000256" key="1">
    <source>
        <dbReference type="ARBA" id="ARBA00022741"/>
    </source>
</evidence>
<evidence type="ECO:0000313" key="6">
    <source>
        <dbReference type="EMBL" id="MDC3420738.1"/>
    </source>
</evidence>
<dbReference type="GO" id="GO:0032790">
    <property type="term" value="P:ribosome disassembly"/>
    <property type="evidence" value="ECO:0007669"/>
    <property type="project" value="TreeGrafter"/>
</dbReference>
<dbReference type="EMBL" id="JAMQJZ010000006">
    <property type="protein sequence ID" value="MDC3420738.1"/>
    <property type="molecule type" value="Genomic_DNA"/>
</dbReference>
<keyword evidence="3" id="KW-0342">GTP-binding</keyword>
<name>A0A9X3WLD4_9BACI</name>
<dbReference type="AlphaFoldDB" id="A0A9X3WLD4"/>
<keyword evidence="2" id="KW-0648">Protein biosynthesis</keyword>
<proteinExistence type="predicted"/>
<dbReference type="SUPFAM" id="SSF54211">
    <property type="entry name" value="Ribosomal protein S5 domain 2-like"/>
    <property type="match status" value="1"/>
</dbReference>
<dbReference type="Proteomes" id="UP001145072">
    <property type="component" value="Unassembled WGS sequence"/>
</dbReference>
<dbReference type="InterPro" id="IPR035650">
    <property type="entry name" value="Tet_C"/>
</dbReference>
<dbReference type="GO" id="GO:0046677">
    <property type="term" value="P:response to antibiotic"/>
    <property type="evidence" value="ECO:0007669"/>
    <property type="project" value="UniProtKB-KW"/>
</dbReference>
<dbReference type="SUPFAM" id="SSF54980">
    <property type="entry name" value="EF-G C-terminal domain-like"/>
    <property type="match status" value="2"/>
</dbReference>
<dbReference type="InterPro" id="IPR027417">
    <property type="entry name" value="P-loop_NTPase"/>
</dbReference>
<dbReference type="SUPFAM" id="SSF50447">
    <property type="entry name" value="Translation proteins"/>
    <property type="match status" value="1"/>
</dbReference>
<evidence type="ECO:0000256" key="2">
    <source>
        <dbReference type="ARBA" id="ARBA00022917"/>
    </source>
</evidence>
<dbReference type="Gene3D" id="2.40.30.10">
    <property type="entry name" value="Translation factors"/>
    <property type="match status" value="1"/>
</dbReference>
<dbReference type="PRINTS" id="PR01037">
    <property type="entry name" value="TCRTETOQM"/>
</dbReference>
<dbReference type="InterPro" id="IPR009000">
    <property type="entry name" value="Transl_B-barrel_sf"/>
</dbReference>
<evidence type="ECO:0000259" key="5">
    <source>
        <dbReference type="PROSITE" id="PS51722"/>
    </source>
</evidence>
<dbReference type="CDD" id="cd03711">
    <property type="entry name" value="Tet_C"/>
    <property type="match status" value="1"/>
</dbReference>
<dbReference type="GO" id="GO:0006412">
    <property type="term" value="P:translation"/>
    <property type="evidence" value="ECO:0007669"/>
    <property type="project" value="UniProtKB-KW"/>
</dbReference>
<evidence type="ECO:0000256" key="3">
    <source>
        <dbReference type="ARBA" id="ARBA00023134"/>
    </source>
</evidence>
<organism evidence="6 7">
    <name type="scientific">Aquibacillus koreensis</name>
    <dbReference type="NCBI Taxonomy" id="279446"/>
    <lineage>
        <taxon>Bacteria</taxon>
        <taxon>Bacillati</taxon>
        <taxon>Bacillota</taxon>
        <taxon>Bacilli</taxon>
        <taxon>Bacillales</taxon>
        <taxon>Bacillaceae</taxon>
        <taxon>Aquibacillus</taxon>
    </lineage>
</organism>
<dbReference type="Gene3D" id="3.30.230.10">
    <property type="match status" value="1"/>
</dbReference>
<dbReference type="SMART" id="SM00838">
    <property type="entry name" value="EFG_C"/>
    <property type="match status" value="1"/>
</dbReference>
<dbReference type="InterPro" id="IPR035647">
    <property type="entry name" value="EFG_III/V"/>
</dbReference>
<keyword evidence="4" id="KW-0046">Antibiotic resistance</keyword>
<dbReference type="PANTHER" id="PTHR43261">
    <property type="entry name" value="TRANSLATION ELONGATION FACTOR G-RELATED"/>
    <property type="match status" value="1"/>
</dbReference>
<dbReference type="InterPro" id="IPR005517">
    <property type="entry name" value="Transl_elong_EFG/EF2_IV"/>
</dbReference>
<dbReference type="Pfam" id="PF03764">
    <property type="entry name" value="EFG_IV"/>
    <property type="match status" value="1"/>
</dbReference>
<dbReference type="PRINTS" id="PR00315">
    <property type="entry name" value="ELONGATNFCT"/>
</dbReference>
<dbReference type="Gene3D" id="3.30.70.870">
    <property type="entry name" value="Elongation Factor G (Translational Gtpase), domain 3"/>
    <property type="match status" value="1"/>
</dbReference>
<dbReference type="GO" id="GO:0005525">
    <property type="term" value="F:GTP binding"/>
    <property type="evidence" value="ECO:0007669"/>
    <property type="project" value="UniProtKB-KW"/>
</dbReference>
<dbReference type="SMART" id="SM00889">
    <property type="entry name" value="EFG_IV"/>
    <property type="match status" value="1"/>
</dbReference>
<dbReference type="InterPro" id="IPR005225">
    <property type="entry name" value="Small_GTP-bd"/>
</dbReference>
<reference evidence="6" key="1">
    <citation type="submission" date="2022-06" db="EMBL/GenBank/DDBJ databases">
        <title>Aquibacillus sp. a new bacterium isolated from soil saline samples.</title>
        <authorList>
            <person name="Galisteo C."/>
            <person name="De La Haba R."/>
            <person name="Sanchez-Porro C."/>
            <person name="Ventosa A."/>
        </authorList>
    </citation>
    <scope>NUCLEOTIDE SEQUENCE</scope>
    <source>
        <strain evidence="6">JCM 12387</strain>
    </source>
</reference>